<keyword evidence="6" id="KW-0564">Palmitate</keyword>
<dbReference type="GO" id="GO:0005783">
    <property type="term" value="C:endoplasmic reticulum"/>
    <property type="evidence" value="ECO:0007669"/>
    <property type="project" value="TreeGrafter"/>
</dbReference>
<evidence type="ECO:0000256" key="5">
    <source>
        <dbReference type="ARBA" id="ARBA00023136"/>
    </source>
</evidence>
<dbReference type="GO" id="GO:0019706">
    <property type="term" value="F:protein-cysteine S-palmitoyltransferase activity"/>
    <property type="evidence" value="ECO:0007669"/>
    <property type="project" value="UniProtKB-EC"/>
</dbReference>
<dbReference type="EC" id="2.3.1.225" evidence="10"/>
<keyword evidence="2 10" id="KW-0808">Transferase</keyword>
<keyword evidence="4 10" id="KW-1133">Transmembrane helix</keyword>
<feature type="transmembrane region" description="Helical" evidence="10">
    <location>
        <begin position="180"/>
        <end position="204"/>
    </location>
</feature>
<evidence type="ECO:0000313" key="13">
    <source>
        <dbReference type="Proteomes" id="UP000186817"/>
    </source>
</evidence>
<accession>A0A1Q9EPQ9</accession>
<comment type="catalytic activity">
    <reaction evidence="9 10">
        <text>L-cysteinyl-[protein] + hexadecanoyl-CoA = S-hexadecanoyl-L-cysteinyl-[protein] + CoA</text>
        <dbReference type="Rhea" id="RHEA:36683"/>
        <dbReference type="Rhea" id="RHEA-COMP:10131"/>
        <dbReference type="Rhea" id="RHEA-COMP:11032"/>
        <dbReference type="ChEBI" id="CHEBI:29950"/>
        <dbReference type="ChEBI" id="CHEBI:57287"/>
        <dbReference type="ChEBI" id="CHEBI:57379"/>
        <dbReference type="ChEBI" id="CHEBI:74151"/>
        <dbReference type="EC" id="2.3.1.225"/>
    </reaction>
</comment>
<evidence type="ECO:0000256" key="3">
    <source>
        <dbReference type="ARBA" id="ARBA00022692"/>
    </source>
</evidence>
<evidence type="ECO:0000256" key="2">
    <source>
        <dbReference type="ARBA" id="ARBA00022679"/>
    </source>
</evidence>
<feature type="transmembrane region" description="Helical" evidence="10">
    <location>
        <begin position="62"/>
        <end position="83"/>
    </location>
</feature>
<organism evidence="12 13">
    <name type="scientific">Symbiodinium microadriaticum</name>
    <name type="common">Dinoflagellate</name>
    <name type="synonym">Zooxanthella microadriatica</name>
    <dbReference type="NCBI Taxonomy" id="2951"/>
    <lineage>
        <taxon>Eukaryota</taxon>
        <taxon>Sar</taxon>
        <taxon>Alveolata</taxon>
        <taxon>Dinophyceae</taxon>
        <taxon>Suessiales</taxon>
        <taxon>Symbiodiniaceae</taxon>
        <taxon>Symbiodinium</taxon>
    </lineage>
</organism>
<comment type="subcellular location">
    <subcellularLocation>
        <location evidence="1">Endomembrane system</location>
        <topology evidence="1">Multi-pass membrane protein</topology>
    </subcellularLocation>
</comment>
<dbReference type="PANTHER" id="PTHR22883:SF43">
    <property type="entry name" value="PALMITOYLTRANSFERASE APP"/>
    <property type="match status" value="1"/>
</dbReference>
<name>A0A1Q9EPQ9_SYMMI</name>
<sequence length="308" mass="34169">MQLTARYLIAQWPSKNMFCCCGCCMTGGTDECYCPNMCVWCFILVPSCTYFGLVAPKLISNGIYLLPGATLAIFLIATGLLLATCCTDPGIIPCREVILATGTADQLKVALGYDVLGPEGSDSASLPPQLRKQGYRFCNTCCIVRPPRSSHCSDCDNCVLRFDHHCPFVNNCVGQRNYHYFFGFITCVMILATMVMPALALHLFNPDQDKAMKNAAKIDKSMSLLFYAMCAVGALVTFAAFLSLVLWLYHLFLIVTRQTTKEFRKGIANIDEEPTLCAARGPQLFDPWALVDPKDLGNAKSKRRRLFR</sequence>
<evidence type="ECO:0000256" key="8">
    <source>
        <dbReference type="ARBA" id="ARBA00023315"/>
    </source>
</evidence>
<proteinExistence type="inferred from homology"/>
<feature type="transmembrane region" description="Helical" evidence="10">
    <location>
        <begin position="37"/>
        <end position="55"/>
    </location>
</feature>
<comment type="caution">
    <text evidence="12">The sequence shown here is derived from an EMBL/GenBank/DDBJ whole genome shotgun (WGS) entry which is preliminary data.</text>
</comment>
<dbReference type="Proteomes" id="UP000186817">
    <property type="component" value="Unassembled WGS sequence"/>
</dbReference>
<dbReference type="GO" id="GO:0005794">
    <property type="term" value="C:Golgi apparatus"/>
    <property type="evidence" value="ECO:0007669"/>
    <property type="project" value="TreeGrafter"/>
</dbReference>
<comment type="domain">
    <text evidence="10">The DHHC domain is required for palmitoyltransferase activity.</text>
</comment>
<evidence type="ECO:0000256" key="7">
    <source>
        <dbReference type="ARBA" id="ARBA00023288"/>
    </source>
</evidence>
<reference evidence="12 13" key="1">
    <citation type="submission" date="2016-02" db="EMBL/GenBank/DDBJ databases">
        <title>Genome analysis of coral dinoflagellate symbionts highlights evolutionary adaptations to a symbiotic lifestyle.</title>
        <authorList>
            <person name="Aranda M."/>
            <person name="Li Y."/>
            <person name="Liew Y.J."/>
            <person name="Baumgarten S."/>
            <person name="Simakov O."/>
            <person name="Wilson M."/>
            <person name="Piel J."/>
            <person name="Ashoor H."/>
            <person name="Bougouffa S."/>
            <person name="Bajic V.B."/>
            <person name="Ryu T."/>
            <person name="Ravasi T."/>
            <person name="Bayer T."/>
            <person name="Micklem G."/>
            <person name="Kim H."/>
            <person name="Bhak J."/>
            <person name="Lajeunesse T.C."/>
            <person name="Voolstra C.R."/>
        </authorList>
    </citation>
    <scope>NUCLEOTIDE SEQUENCE [LARGE SCALE GENOMIC DNA]</scope>
    <source>
        <strain evidence="12 13">CCMP2467</strain>
    </source>
</reference>
<feature type="transmembrane region" description="Helical" evidence="10">
    <location>
        <begin position="224"/>
        <end position="249"/>
    </location>
</feature>
<protein>
    <recommendedName>
        <fullName evidence="10">Palmitoyltransferase</fullName>
        <ecNumber evidence="10">2.3.1.225</ecNumber>
    </recommendedName>
</protein>
<dbReference type="OMA" id="NIFRPPG"/>
<evidence type="ECO:0000256" key="10">
    <source>
        <dbReference type="RuleBase" id="RU079119"/>
    </source>
</evidence>
<dbReference type="Pfam" id="PF01529">
    <property type="entry name" value="DHHC"/>
    <property type="match status" value="1"/>
</dbReference>
<keyword evidence="5 10" id="KW-0472">Membrane</keyword>
<comment type="similarity">
    <text evidence="10">Belongs to the DHHC palmitoyltransferase family.</text>
</comment>
<evidence type="ECO:0000313" key="12">
    <source>
        <dbReference type="EMBL" id="OLQ09425.1"/>
    </source>
</evidence>
<dbReference type="InterPro" id="IPR001594">
    <property type="entry name" value="Palmitoyltrfase_DHHC"/>
</dbReference>
<keyword evidence="13" id="KW-1185">Reference proteome</keyword>
<dbReference type="GO" id="GO:0006612">
    <property type="term" value="P:protein targeting to membrane"/>
    <property type="evidence" value="ECO:0007669"/>
    <property type="project" value="TreeGrafter"/>
</dbReference>
<evidence type="ECO:0000256" key="9">
    <source>
        <dbReference type="ARBA" id="ARBA00048048"/>
    </source>
</evidence>
<dbReference type="InterPro" id="IPR039859">
    <property type="entry name" value="PFA4/ZDH16/20/ERF2-like"/>
</dbReference>
<gene>
    <name evidence="12" type="primary">ZDHHC14</name>
    <name evidence="12" type="ORF">AK812_SmicGene6940</name>
</gene>
<keyword evidence="3 10" id="KW-0812">Transmembrane</keyword>
<dbReference type="PROSITE" id="PS50216">
    <property type="entry name" value="DHHC"/>
    <property type="match status" value="1"/>
</dbReference>
<feature type="domain" description="Palmitoyltransferase DHHC" evidence="11">
    <location>
        <begin position="134"/>
        <end position="265"/>
    </location>
</feature>
<evidence type="ECO:0000259" key="11">
    <source>
        <dbReference type="Pfam" id="PF01529"/>
    </source>
</evidence>
<evidence type="ECO:0000256" key="6">
    <source>
        <dbReference type="ARBA" id="ARBA00023139"/>
    </source>
</evidence>
<dbReference type="AlphaFoldDB" id="A0A1Q9EPQ9"/>
<dbReference type="OrthoDB" id="9909019at2759"/>
<keyword evidence="7" id="KW-0449">Lipoprotein</keyword>
<evidence type="ECO:0000256" key="1">
    <source>
        <dbReference type="ARBA" id="ARBA00004127"/>
    </source>
</evidence>
<evidence type="ECO:0000256" key="4">
    <source>
        <dbReference type="ARBA" id="ARBA00022989"/>
    </source>
</evidence>
<dbReference type="PANTHER" id="PTHR22883">
    <property type="entry name" value="ZINC FINGER DHHC DOMAIN CONTAINING PROTEIN"/>
    <property type="match status" value="1"/>
</dbReference>
<keyword evidence="8 10" id="KW-0012">Acyltransferase</keyword>
<dbReference type="EMBL" id="LSRX01000097">
    <property type="protein sequence ID" value="OLQ09425.1"/>
    <property type="molecule type" value="Genomic_DNA"/>
</dbReference>